<name>A0A839RT98_9ACTN</name>
<reference evidence="1 3" key="1">
    <citation type="submission" date="2020-08" db="EMBL/GenBank/DDBJ databases">
        <title>Sequencing the genomes of 1000 actinobacteria strains.</title>
        <authorList>
            <person name="Klenk H.-P."/>
        </authorList>
    </citation>
    <scope>NUCLEOTIDE SEQUENCE [LARGE SCALE GENOMIC DNA]</scope>
    <source>
        <strain evidence="1 3">DSM 45258</strain>
    </source>
</reference>
<evidence type="ECO:0000313" key="1">
    <source>
        <dbReference type="EMBL" id="MBB3039426.1"/>
    </source>
</evidence>
<dbReference type="EMBL" id="JACHWS010000005">
    <property type="protein sequence ID" value="MBB3039998.1"/>
    <property type="molecule type" value="Genomic_DNA"/>
</dbReference>
<dbReference type="AlphaFoldDB" id="A0A839RT98"/>
<accession>A0A839RT98</accession>
<dbReference type="Proteomes" id="UP000567922">
    <property type="component" value="Unassembled WGS sequence"/>
</dbReference>
<comment type="caution">
    <text evidence="1">The sequence shown here is derived from an EMBL/GenBank/DDBJ whole genome shotgun (WGS) entry which is preliminary data.</text>
</comment>
<dbReference type="RefSeq" id="WP_064442593.1">
    <property type="nucleotide sequence ID" value="NZ_BDDI01000030.1"/>
</dbReference>
<sequence>MIPVEFKYPHDVLLGMLRAGGLPDQGVVHSSVSHALPRWAEPTPECEECGDPGVASVSWHEIRCEQQAALSQASMELGPQYLECPIDREWFFCQSCAYAVISDALSDPFRDRTAIVEVEVSGWWIARNRQGGAA</sequence>
<evidence type="ECO:0000313" key="2">
    <source>
        <dbReference type="EMBL" id="MBB3039998.1"/>
    </source>
</evidence>
<dbReference type="EMBL" id="JACHWS010000003">
    <property type="protein sequence ID" value="MBB3039426.1"/>
    <property type="molecule type" value="Genomic_DNA"/>
</dbReference>
<gene>
    <name evidence="1" type="ORF">FHU29_003895</name>
    <name evidence="2" type="ORF">FHU29_004488</name>
</gene>
<keyword evidence="3" id="KW-1185">Reference proteome</keyword>
<organism evidence="1 3">
    <name type="scientific">Hoyosella altamirensis</name>
    <dbReference type="NCBI Taxonomy" id="616997"/>
    <lineage>
        <taxon>Bacteria</taxon>
        <taxon>Bacillati</taxon>
        <taxon>Actinomycetota</taxon>
        <taxon>Actinomycetes</taxon>
        <taxon>Mycobacteriales</taxon>
        <taxon>Hoyosellaceae</taxon>
        <taxon>Hoyosella</taxon>
    </lineage>
</organism>
<proteinExistence type="predicted"/>
<protein>
    <submittedName>
        <fullName evidence="1">Uncharacterized protein</fullName>
    </submittedName>
</protein>
<evidence type="ECO:0000313" key="3">
    <source>
        <dbReference type="Proteomes" id="UP000567922"/>
    </source>
</evidence>